<evidence type="ECO:0000259" key="10">
    <source>
        <dbReference type="PROSITE" id="PS51767"/>
    </source>
</evidence>
<evidence type="ECO:0000313" key="11">
    <source>
        <dbReference type="EMBL" id="ROT38064.1"/>
    </source>
</evidence>
<keyword evidence="5" id="KW-0378">Hydrolase</keyword>
<dbReference type="PROSITE" id="PS51767">
    <property type="entry name" value="PEPTIDASE_A1"/>
    <property type="match status" value="1"/>
</dbReference>
<dbReference type="AlphaFoldDB" id="A0A3N2PUD2"/>
<dbReference type="Proteomes" id="UP000272025">
    <property type="component" value="Unassembled WGS sequence"/>
</dbReference>
<evidence type="ECO:0000256" key="4">
    <source>
        <dbReference type="ARBA" id="ARBA00022750"/>
    </source>
</evidence>
<dbReference type="PANTHER" id="PTHR47966">
    <property type="entry name" value="BETA-SITE APP-CLEAVING ENZYME, ISOFORM A-RELATED"/>
    <property type="match status" value="1"/>
</dbReference>
<evidence type="ECO:0000313" key="12">
    <source>
        <dbReference type="Proteomes" id="UP000272025"/>
    </source>
</evidence>
<dbReference type="Gene3D" id="2.40.70.10">
    <property type="entry name" value="Acid Proteases"/>
    <property type="match status" value="2"/>
</dbReference>
<feature type="region of interest" description="Disordered" evidence="8">
    <location>
        <begin position="479"/>
        <end position="513"/>
    </location>
</feature>
<dbReference type="RefSeq" id="XP_028465870.1">
    <property type="nucleotide sequence ID" value="XM_028613526.1"/>
</dbReference>
<feature type="disulfide bond" evidence="7">
    <location>
        <begin position="342"/>
        <end position="381"/>
    </location>
</feature>
<feature type="domain" description="Peptidase A1" evidence="10">
    <location>
        <begin position="94"/>
        <end position="416"/>
    </location>
</feature>
<dbReference type="SUPFAM" id="SSF50630">
    <property type="entry name" value="Acid proteases"/>
    <property type="match status" value="1"/>
</dbReference>
<dbReference type="PRINTS" id="PR00792">
    <property type="entry name" value="PEPSIN"/>
</dbReference>
<dbReference type="GeneID" id="39582004"/>
<gene>
    <name evidence="11" type="ORF">SODALDRAFT_351220</name>
</gene>
<dbReference type="CDD" id="cd05474">
    <property type="entry name" value="SAP_like"/>
    <property type="match status" value="1"/>
</dbReference>
<feature type="compositionally biased region" description="Acidic residues" evidence="8">
    <location>
        <begin position="447"/>
        <end position="464"/>
    </location>
</feature>
<evidence type="ECO:0000256" key="5">
    <source>
        <dbReference type="ARBA" id="ARBA00022801"/>
    </source>
</evidence>
<comment type="similarity">
    <text evidence="1">Belongs to the peptidase A1 family.</text>
</comment>
<evidence type="ECO:0000256" key="7">
    <source>
        <dbReference type="PIRSR" id="PIRSR601461-2"/>
    </source>
</evidence>
<dbReference type="InterPro" id="IPR033121">
    <property type="entry name" value="PEPTIDASE_A1"/>
</dbReference>
<feature type="compositionally biased region" description="Basic and acidic residues" evidence="8">
    <location>
        <begin position="504"/>
        <end position="513"/>
    </location>
</feature>
<evidence type="ECO:0000256" key="2">
    <source>
        <dbReference type="ARBA" id="ARBA00022670"/>
    </source>
</evidence>
<dbReference type="STRING" id="1314773.A0A3N2PUD2"/>
<dbReference type="GO" id="GO:0004190">
    <property type="term" value="F:aspartic-type endopeptidase activity"/>
    <property type="evidence" value="ECO:0007669"/>
    <property type="project" value="UniProtKB-KW"/>
</dbReference>
<keyword evidence="12" id="KW-1185">Reference proteome</keyword>
<dbReference type="InterPro" id="IPR033876">
    <property type="entry name" value="SAP-like"/>
</dbReference>
<evidence type="ECO:0000256" key="1">
    <source>
        <dbReference type="ARBA" id="ARBA00007447"/>
    </source>
</evidence>
<name>A0A3N2PUD2_SODAK</name>
<feature type="signal peptide" evidence="9">
    <location>
        <begin position="1"/>
        <end position="17"/>
    </location>
</feature>
<evidence type="ECO:0000256" key="3">
    <source>
        <dbReference type="ARBA" id="ARBA00022729"/>
    </source>
</evidence>
<evidence type="ECO:0000256" key="9">
    <source>
        <dbReference type="SAM" id="SignalP"/>
    </source>
</evidence>
<dbReference type="InterPro" id="IPR001461">
    <property type="entry name" value="Aspartic_peptidase_A1"/>
</dbReference>
<keyword evidence="4" id="KW-0064">Aspartyl protease</keyword>
<dbReference type="EMBL" id="ML119056">
    <property type="protein sequence ID" value="ROT38064.1"/>
    <property type="molecule type" value="Genomic_DNA"/>
</dbReference>
<evidence type="ECO:0000256" key="6">
    <source>
        <dbReference type="PIRSR" id="PIRSR601461-1"/>
    </source>
</evidence>
<keyword evidence="3 9" id="KW-0732">Signal</keyword>
<reference evidence="11 12" key="1">
    <citation type="journal article" date="2018" name="Mol. Ecol.">
        <title>The obligate alkalophilic soda-lake fungus Sodiomyces alkalinus has shifted to a protein diet.</title>
        <authorList>
            <person name="Grum-Grzhimaylo A.A."/>
            <person name="Falkoski D.L."/>
            <person name="van den Heuvel J."/>
            <person name="Valero-Jimenez C.A."/>
            <person name="Min B."/>
            <person name="Choi I.G."/>
            <person name="Lipzen A."/>
            <person name="Daum C.G."/>
            <person name="Aanen D.K."/>
            <person name="Tsang A."/>
            <person name="Henrissat B."/>
            <person name="Bilanenko E.N."/>
            <person name="de Vries R.P."/>
            <person name="van Kan J.A.L."/>
            <person name="Grigoriev I.V."/>
            <person name="Debets A.J.M."/>
        </authorList>
    </citation>
    <scope>NUCLEOTIDE SEQUENCE [LARGE SCALE GENOMIC DNA]</scope>
    <source>
        <strain evidence="11 12">F11</strain>
    </source>
</reference>
<feature type="region of interest" description="Disordered" evidence="8">
    <location>
        <begin position="444"/>
        <end position="464"/>
    </location>
</feature>
<dbReference type="PANTHER" id="PTHR47966:SF65">
    <property type="entry name" value="ASPARTIC-TYPE ENDOPEPTIDASE"/>
    <property type="match status" value="1"/>
</dbReference>
<accession>A0A3N2PUD2</accession>
<dbReference type="Pfam" id="PF00026">
    <property type="entry name" value="Asp"/>
    <property type="match status" value="1"/>
</dbReference>
<keyword evidence="7" id="KW-1015">Disulfide bond</keyword>
<evidence type="ECO:0000256" key="8">
    <source>
        <dbReference type="SAM" id="MobiDB-lite"/>
    </source>
</evidence>
<dbReference type="InterPro" id="IPR021109">
    <property type="entry name" value="Peptidase_aspartic_dom_sf"/>
</dbReference>
<dbReference type="OrthoDB" id="771136at2759"/>
<organism evidence="11 12">
    <name type="scientific">Sodiomyces alkalinus (strain CBS 110278 / VKM F-3762 / F11)</name>
    <name type="common">Alkaliphilic filamentous fungus</name>
    <dbReference type="NCBI Taxonomy" id="1314773"/>
    <lineage>
        <taxon>Eukaryota</taxon>
        <taxon>Fungi</taxon>
        <taxon>Dikarya</taxon>
        <taxon>Ascomycota</taxon>
        <taxon>Pezizomycotina</taxon>
        <taxon>Sordariomycetes</taxon>
        <taxon>Hypocreomycetidae</taxon>
        <taxon>Glomerellales</taxon>
        <taxon>Plectosphaerellaceae</taxon>
        <taxon>Sodiomyces</taxon>
    </lineage>
</organism>
<proteinExistence type="inferred from homology"/>
<protein>
    <submittedName>
        <fullName evidence="11">Acid protease</fullName>
    </submittedName>
</protein>
<keyword evidence="2 11" id="KW-0645">Protease</keyword>
<feature type="chain" id="PRO_5018266720" evidence="9">
    <location>
        <begin position="18"/>
        <end position="530"/>
    </location>
</feature>
<dbReference type="GO" id="GO:0006508">
    <property type="term" value="P:proteolysis"/>
    <property type="evidence" value="ECO:0007669"/>
    <property type="project" value="UniProtKB-KW"/>
</dbReference>
<sequence>MAPPLLLVPLLVVCAQAWPQLPVDDIIDENLITLPLISPAAYDVSRAPVSDRREPSDHDDSGLFLALPVIHSPKRSIINRPIELELANRSDIAYYAQLNIGTPPQPVYAQLDTGSFELWVNPTCANLRPADERFCEAVGTYEPSNSSTSNPLGTSATLRYGIGSANITYLRDDITLGSSPTVRQVQFGTATSTTDKFAGILGLGHGQNHTTSYPTLLDELALQGAIRTKAFSLALGSKDAGQGQLILGGIDPAKFTGSLAPLPVIPAPDAPDRVARYWVSLRSIHLTPPSGISRPPYNGSAIPVFLDSGATMTLLPPELAGAIAADFGAPEPDANGFYSVDCGLVDLPGTIGFVFEGVAVPVSYREMIRVFPGHGAAPARCVLGIMPSEEFTLLGDTFLRSAYVVFDLEADVVHMAPYVDCGSRTMGIRGSEFIGGLVGLCSSGGEGEGEGEDGDGDEDEDDDGGVVAVATSTAVVGNGVAPTPVFADDVAADSGEGGDDPDRDPESGSEAHRPRARWVMLGIAISWILV</sequence>
<feature type="active site" evidence="6">
    <location>
        <position position="112"/>
    </location>
</feature>
<feature type="active site" evidence="6">
    <location>
        <position position="307"/>
    </location>
</feature>